<keyword evidence="1" id="KW-0472">Membrane</keyword>
<reference evidence="2" key="2">
    <citation type="submission" date="2020-07" db="EMBL/GenBank/DDBJ databases">
        <authorList>
            <person name="Vera ALvarez R."/>
            <person name="Arias-Moreno D.M."/>
            <person name="Jimenez-Jacinto V."/>
            <person name="Jimenez-Bremont J.F."/>
            <person name="Swaminathan K."/>
            <person name="Moose S.P."/>
            <person name="Guerrero-Gonzalez M.L."/>
            <person name="Marino-Ramirez L."/>
            <person name="Landsman D."/>
            <person name="Rodriguez-Kessler M."/>
            <person name="Delgado-Sanchez P."/>
        </authorList>
    </citation>
    <scope>NUCLEOTIDE SEQUENCE</scope>
    <source>
        <tissue evidence="2">Cladode</tissue>
    </source>
</reference>
<evidence type="ECO:0000313" key="2">
    <source>
        <dbReference type="EMBL" id="MBA4680726.1"/>
    </source>
</evidence>
<sequence>MILLVHLSLCKSITFFLLTFIYFLIFLLLVPLLLFTSILAFYVILDPIDIHTSLTLSSRAQRIFTTLVLMPLVFIISFQSALKLSIFSFGPLGSFMLLPLTNFLLFFSCLPSSVCFLTELAASSMAV</sequence>
<feature type="transmembrane region" description="Helical" evidence="1">
    <location>
        <begin position="102"/>
        <end position="122"/>
    </location>
</feature>
<name>A0A7C9F2J6_OPUST</name>
<evidence type="ECO:0000256" key="1">
    <source>
        <dbReference type="SAM" id="Phobius"/>
    </source>
</evidence>
<protein>
    <submittedName>
        <fullName evidence="2">Uncharacterized protein</fullName>
    </submittedName>
</protein>
<keyword evidence="1" id="KW-0812">Transmembrane</keyword>
<organism evidence="2">
    <name type="scientific">Opuntia streptacantha</name>
    <name type="common">Prickly pear cactus</name>
    <name type="synonym">Opuntia cardona</name>
    <dbReference type="NCBI Taxonomy" id="393608"/>
    <lineage>
        <taxon>Eukaryota</taxon>
        <taxon>Viridiplantae</taxon>
        <taxon>Streptophyta</taxon>
        <taxon>Embryophyta</taxon>
        <taxon>Tracheophyta</taxon>
        <taxon>Spermatophyta</taxon>
        <taxon>Magnoliopsida</taxon>
        <taxon>eudicotyledons</taxon>
        <taxon>Gunneridae</taxon>
        <taxon>Pentapetalae</taxon>
        <taxon>Caryophyllales</taxon>
        <taxon>Cactineae</taxon>
        <taxon>Cactaceae</taxon>
        <taxon>Opuntioideae</taxon>
        <taxon>Opuntia</taxon>
    </lineage>
</organism>
<keyword evidence="1" id="KW-1133">Transmembrane helix</keyword>
<feature type="transmembrane region" description="Helical" evidence="1">
    <location>
        <begin position="63"/>
        <end position="82"/>
    </location>
</feature>
<dbReference type="EMBL" id="GISG01288172">
    <property type="protein sequence ID" value="MBA4680726.1"/>
    <property type="molecule type" value="Transcribed_RNA"/>
</dbReference>
<accession>A0A7C9F2J6</accession>
<proteinExistence type="predicted"/>
<feature type="transmembrane region" description="Helical" evidence="1">
    <location>
        <begin position="20"/>
        <end position="43"/>
    </location>
</feature>
<dbReference type="AlphaFoldDB" id="A0A7C9F2J6"/>
<reference evidence="2" key="1">
    <citation type="journal article" date="2013" name="J. Plant Res.">
        <title>Effect of fungi and light on seed germination of three Opuntia species from semiarid lands of central Mexico.</title>
        <authorList>
            <person name="Delgado-Sanchez P."/>
            <person name="Jimenez-Bremont J.F."/>
            <person name="Guerrero-Gonzalez Mde L."/>
            <person name="Flores J."/>
        </authorList>
    </citation>
    <scope>NUCLEOTIDE SEQUENCE</scope>
    <source>
        <tissue evidence="2">Cladode</tissue>
    </source>
</reference>